<proteinExistence type="predicted"/>
<name>A0A0S4PVC2_9HELI</name>
<evidence type="ECO:0000313" key="2">
    <source>
        <dbReference type="Proteomes" id="UP000064525"/>
    </source>
</evidence>
<organism evidence="1 2">
    <name type="scientific">Helicobacter typhlonius</name>
    <dbReference type="NCBI Taxonomy" id="76936"/>
    <lineage>
        <taxon>Bacteria</taxon>
        <taxon>Pseudomonadati</taxon>
        <taxon>Campylobacterota</taxon>
        <taxon>Epsilonproteobacteria</taxon>
        <taxon>Campylobacterales</taxon>
        <taxon>Helicobacteraceae</taxon>
        <taxon>Helicobacter</taxon>
    </lineage>
</organism>
<evidence type="ECO:0000313" key="1">
    <source>
        <dbReference type="EMBL" id="CUU40173.1"/>
    </source>
</evidence>
<reference evidence="2" key="1">
    <citation type="submission" date="2015-11" db="EMBL/GenBank/DDBJ databases">
        <authorList>
            <person name="Anvar S.Y."/>
        </authorList>
    </citation>
    <scope>NUCLEOTIDE SEQUENCE [LARGE SCALE GENOMIC DNA]</scope>
</reference>
<gene>
    <name evidence="1" type="ORF">BN2458_PEG1288</name>
</gene>
<dbReference type="PATRIC" id="fig|76936.10.peg.1258"/>
<sequence>MYYNTITWFRVEKGLNLITHLINFEIVFDIKPPISAYSKSS</sequence>
<dbReference type="KEGG" id="hty:BN2458_PEG1288"/>
<dbReference type="EMBL" id="LN907858">
    <property type="protein sequence ID" value="CUU40173.1"/>
    <property type="molecule type" value="Genomic_DNA"/>
</dbReference>
<dbReference type="AlphaFoldDB" id="A0A0S4PVC2"/>
<dbReference type="Proteomes" id="UP000064525">
    <property type="component" value="Chromosome I"/>
</dbReference>
<protein>
    <submittedName>
        <fullName evidence="1">Uncharacterized protein</fullName>
    </submittedName>
</protein>
<accession>A0A0S4PVC2</accession>